<keyword evidence="3" id="KW-1185">Reference proteome</keyword>
<protein>
    <submittedName>
        <fullName evidence="2">Uncharacterized protein</fullName>
    </submittedName>
</protein>
<dbReference type="Proteomes" id="UP001528040">
    <property type="component" value="Unassembled WGS sequence"/>
</dbReference>
<name>A0ABT4VWE9_9RHOB</name>
<evidence type="ECO:0000313" key="2">
    <source>
        <dbReference type="EMBL" id="MDA5092562.1"/>
    </source>
</evidence>
<keyword evidence="1" id="KW-0472">Membrane</keyword>
<keyword evidence="1" id="KW-1133">Transmembrane helix</keyword>
<proteinExistence type="predicted"/>
<feature type="transmembrane region" description="Helical" evidence="1">
    <location>
        <begin position="60"/>
        <end position="82"/>
    </location>
</feature>
<sequence>MRRAIFAIAALNFVWFFALAFDPPNFPDVAGQGWITLIGLILAAFHIPALILAVNRKAEWLALSLVLIPLIYYLNGVIQGAVS</sequence>
<evidence type="ECO:0000313" key="3">
    <source>
        <dbReference type="Proteomes" id="UP001528040"/>
    </source>
</evidence>
<dbReference type="RefSeq" id="WP_271052052.1">
    <property type="nucleotide sequence ID" value="NZ_JAQIIO010000001.1"/>
</dbReference>
<feature type="transmembrane region" description="Helical" evidence="1">
    <location>
        <begin position="30"/>
        <end position="53"/>
    </location>
</feature>
<gene>
    <name evidence="2" type="ORF">O2N63_00465</name>
</gene>
<reference evidence="2 3" key="1">
    <citation type="submission" date="2023-01" db="EMBL/GenBank/DDBJ databases">
        <authorList>
            <person name="Yoon J.-W."/>
        </authorList>
    </citation>
    <scope>NUCLEOTIDE SEQUENCE [LARGE SCALE GENOMIC DNA]</scope>
    <source>
        <strain evidence="2 3">KMU-50</strain>
    </source>
</reference>
<keyword evidence="1" id="KW-0812">Transmembrane</keyword>
<dbReference type="EMBL" id="JAQIIO010000001">
    <property type="protein sequence ID" value="MDA5092562.1"/>
    <property type="molecule type" value="Genomic_DNA"/>
</dbReference>
<evidence type="ECO:0000256" key="1">
    <source>
        <dbReference type="SAM" id="Phobius"/>
    </source>
</evidence>
<organism evidence="2 3">
    <name type="scientific">Aliiroseovarius salicola</name>
    <dbReference type="NCBI Taxonomy" id="3009082"/>
    <lineage>
        <taxon>Bacteria</taxon>
        <taxon>Pseudomonadati</taxon>
        <taxon>Pseudomonadota</taxon>
        <taxon>Alphaproteobacteria</taxon>
        <taxon>Rhodobacterales</taxon>
        <taxon>Paracoccaceae</taxon>
        <taxon>Aliiroseovarius</taxon>
    </lineage>
</organism>
<comment type="caution">
    <text evidence="2">The sequence shown here is derived from an EMBL/GenBank/DDBJ whole genome shotgun (WGS) entry which is preliminary data.</text>
</comment>
<accession>A0ABT4VWE9</accession>